<sequence length="393" mass="43448">MTATIDTGATRSFVSEDCVRQRTMRGECCQVESRIRLADGSALNVTKMIKTDVSLAGKTAETVLLAMPTMLDHVILGMNFLCAIDTTVRCGKAELEMRKVDGNGILVYTFRPKASQEGSKVDLRRGAGRGTMGTQGQANKERCEGLEGYRFDVVADQMALKRLNSVDVREQSDDGVPRRSYSWTSGSEENGSTTRAEVLLAGRYYWKRCETCQKFKCVQQKPAGLMAPKFDGPYKVVKFISHNVVRLKTEGERKRRVANIAQLKPFHRGGEEEIEVIPEVEAGETVAGAQPASLNDEDDRSPTTNRAPAFLRAGGNRQMAPRVHSHVGGAGRGISPGASDGRRYESADTDSNEERRSRADMAELLDGWELNLEEVLNEADPESKRMLPLIWRV</sequence>
<dbReference type="EMBL" id="LSRL02001653">
    <property type="protein sequence ID" value="TDG38917.1"/>
    <property type="molecule type" value="Genomic_DNA"/>
</dbReference>
<feature type="compositionally biased region" description="Polar residues" evidence="1">
    <location>
        <begin position="181"/>
        <end position="192"/>
    </location>
</feature>
<dbReference type="Proteomes" id="UP000295192">
    <property type="component" value="Unassembled WGS sequence"/>
</dbReference>
<proteinExistence type="predicted"/>
<keyword evidence="3" id="KW-1185">Reference proteome</keyword>
<feature type="compositionally biased region" description="Basic and acidic residues" evidence="1">
    <location>
        <begin position="340"/>
        <end position="360"/>
    </location>
</feature>
<protein>
    <submittedName>
        <fullName evidence="2">Uncharacterized protein</fullName>
    </submittedName>
</protein>
<evidence type="ECO:0000313" key="3">
    <source>
        <dbReference type="Proteomes" id="UP000295192"/>
    </source>
</evidence>
<dbReference type="SUPFAM" id="SSF50630">
    <property type="entry name" value="Acid proteases"/>
    <property type="match status" value="1"/>
</dbReference>
<dbReference type="InterPro" id="IPR021109">
    <property type="entry name" value="Peptidase_aspartic_dom_sf"/>
</dbReference>
<dbReference type="Gene3D" id="2.40.70.10">
    <property type="entry name" value="Acid Proteases"/>
    <property type="match status" value="1"/>
</dbReference>
<reference evidence="2 3" key="1">
    <citation type="journal article" date="2019" name="J. Hered.">
        <title>An Improved Genome Assembly for Drosophila navojoa, the Basal Species in the mojavensis Cluster.</title>
        <authorList>
            <person name="Vanderlinde T."/>
            <person name="Dupim E.G."/>
            <person name="Nazario-Yepiz N.O."/>
            <person name="Carvalho A.B."/>
        </authorList>
    </citation>
    <scope>NUCLEOTIDE SEQUENCE [LARGE SCALE GENOMIC DNA]</scope>
    <source>
        <strain evidence="2">Navoj_Jal97</strain>
        <tissue evidence="2">Whole organism</tissue>
    </source>
</reference>
<comment type="caution">
    <text evidence="2">The sequence shown here is derived from an EMBL/GenBank/DDBJ whole genome shotgun (WGS) entry which is preliminary data.</text>
</comment>
<dbReference type="AlphaFoldDB" id="A0A484AQ82"/>
<feature type="region of interest" description="Disordered" evidence="1">
    <location>
        <begin position="319"/>
        <end position="360"/>
    </location>
</feature>
<feature type="region of interest" description="Disordered" evidence="1">
    <location>
        <begin position="284"/>
        <end position="306"/>
    </location>
</feature>
<dbReference type="CDD" id="cd00303">
    <property type="entry name" value="retropepsin_like"/>
    <property type="match status" value="1"/>
</dbReference>
<feature type="region of interest" description="Disordered" evidence="1">
    <location>
        <begin position="169"/>
        <end position="192"/>
    </location>
</feature>
<gene>
    <name evidence="2" type="ORF">AWZ03_014661</name>
</gene>
<accession>A0A484AQ82</accession>
<organism evidence="2 3">
    <name type="scientific">Drosophila navojoa</name>
    <name type="common">Fruit fly</name>
    <dbReference type="NCBI Taxonomy" id="7232"/>
    <lineage>
        <taxon>Eukaryota</taxon>
        <taxon>Metazoa</taxon>
        <taxon>Ecdysozoa</taxon>
        <taxon>Arthropoda</taxon>
        <taxon>Hexapoda</taxon>
        <taxon>Insecta</taxon>
        <taxon>Pterygota</taxon>
        <taxon>Neoptera</taxon>
        <taxon>Endopterygota</taxon>
        <taxon>Diptera</taxon>
        <taxon>Brachycera</taxon>
        <taxon>Muscomorpha</taxon>
        <taxon>Ephydroidea</taxon>
        <taxon>Drosophilidae</taxon>
        <taxon>Drosophila</taxon>
    </lineage>
</organism>
<feature type="region of interest" description="Disordered" evidence="1">
    <location>
        <begin position="119"/>
        <end position="139"/>
    </location>
</feature>
<evidence type="ECO:0000313" key="2">
    <source>
        <dbReference type="EMBL" id="TDG38917.1"/>
    </source>
</evidence>
<evidence type="ECO:0000256" key="1">
    <source>
        <dbReference type="SAM" id="MobiDB-lite"/>
    </source>
</evidence>
<name>A0A484AQ82_DRONA</name>
<dbReference type="Pfam" id="PF13975">
    <property type="entry name" value="gag-asp_proteas"/>
    <property type="match status" value="1"/>
</dbReference>